<dbReference type="PROSITE" id="PS50059">
    <property type="entry name" value="FKBP_PPIASE"/>
    <property type="match status" value="1"/>
</dbReference>
<dbReference type="PANTHER" id="PTHR30560:SF3">
    <property type="entry name" value="TRIGGER FACTOR-LIKE PROTEIN TIG, CHLOROPLASTIC"/>
    <property type="match status" value="1"/>
</dbReference>
<feature type="domain" description="PPIase FKBP-type" evidence="14">
    <location>
        <begin position="163"/>
        <end position="243"/>
    </location>
</feature>
<dbReference type="InterPro" id="IPR037041">
    <property type="entry name" value="Trigger_fac_C_sf"/>
</dbReference>
<reference evidence="15" key="1">
    <citation type="submission" date="2020-10" db="EMBL/GenBank/DDBJ databases">
        <authorList>
            <person name="Gilroy R."/>
        </authorList>
    </citation>
    <scope>NUCLEOTIDE SEQUENCE</scope>
    <source>
        <strain evidence="15">CHK152-2994</strain>
    </source>
</reference>
<dbReference type="GO" id="GO:0043022">
    <property type="term" value="F:ribosome binding"/>
    <property type="evidence" value="ECO:0007669"/>
    <property type="project" value="TreeGrafter"/>
</dbReference>
<dbReference type="InterPro" id="IPR001179">
    <property type="entry name" value="PPIase_FKBP_dom"/>
</dbReference>
<dbReference type="InterPro" id="IPR008881">
    <property type="entry name" value="Trigger_fac_ribosome-bd_bac"/>
</dbReference>
<dbReference type="GO" id="GO:0051083">
    <property type="term" value="P:'de novo' cotranslational protein folding"/>
    <property type="evidence" value="ECO:0007669"/>
    <property type="project" value="TreeGrafter"/>
</dbReference>
<keyword evidence="5 11" id="KW-0132">Cell division</keyword>
<keyword evidence="9 11" id="KW-0131">Cell cycle</keyword>
<evidence type="ECO:0000256" key="7">
    <source>
        <dbReference type="ARBA" id="ARBA00023186"/>
    </source>
</evidence>
<keyword evidence="6 11" id="KW-0697">Rotamase</keyword>
<evidence type="ECO:0000256" key="2">
    <source>
        <dbReference type="ARBA" id="ARBA00005464"/>
    </source>
</evidence>
<evidence type="ECO:0000256" key="1">
    <source>
        <dbReference type="ARBA" id="ARBA00000971"/>
    </source>
</evidence>
<protein>
    <recommendedName>
        <fullName evidence="4 11">Trigger factor</fullName>
        <shortName evidence="11">TF</shortName>
        <ecNumber evidence="3 11">5.2.1.8</ecNumber>
    </recommendedName>
    <alternativeName>
        <fullName evidence="10 11">PPIase</fullName>
    </alternativeName>
</protein>
<evidence type="ECO:0000313" key="16">
    <source>
        <dbReference type="Proteomes" id="UP000824139"/>
    </source>
</evidence>
<evidence type="ECO:0000313" key="15">
    <source>
        <dbReference type="EMBL" id="HIS82580.1"/>
    </source>
</evidence>
<evidence type="ECO:0000259" key="14">
    <source>
        <dbReference type="PROSITE" id="PS50059"/>
    </source>
</evidence>
<accession>A0A9D1FV50</accession>
<dbReference type="Gene3D" id="3.30.70.1050">
    <property type="entry name" value="Trigger factor ribosome-binding domain"/>
    <property type="match status" value="1"/>
</dbReference>
<dbReference type="InterPro" id="IPR046357">
    <property type="entry name" value="PPIase_dom_sf"/>
</dbReference>
<dbReference type="GO" id="GO:0005737">
    <property type="term" value="C:cytoplasm"/>
    <property type="evidence" value="ECO:0007669"/>
    <property type="project" value="UniProtKB-SubCell"/>
</dbReference>
<dbReference type="Gene3D" id="1.10.3120.10">
    <property type="entry name" value="Trigger factor, C-terminal domain"/>
    <property type="match status" value="1"/>
</dbReference>
<keyword evidence="8 11" id="KW-0413">Isomerase</keyword>
<dbReference type="PIRSF" id="PIRSF003095">
    <property type="entry name" value="Trigger_factor"/>
    <property type="match status" value="1"/>
</dbReference>
<reference evidence="15" key="2">
    <citation type="journal article" date="2021" name="PeerJ">
        <title>Extensive microbial diversity within the chicken gut microbiome revealed by metagenomics and culture.</title>
        <authorList>
            <person name="Gilroy R."/>
            <person name="Ravi A."/>
            <person name="Getino M."/>
            <person name="Pursley I."/>
            <person name="Horton D.L."/>
            <person name="Alikhan N.F."/>
            <person name="Baker D."/>
            <person name="Gharbi K."/>
            <person name="Hall N."/>
            <person name="Watson M."/>
            <person name="Adriaenssens E.M."/>
            <person name="Foster-Nyarko E."/>
            <person name="Jarju S."/>
            <person name="Secka A."/>
            <person name="Antonio M."/>
            <person name="Oren A."/>
            <person name="Chaudhuri R.R."/>
            <person name="La Ragione R."/>
            <person name="Hildebrand F."/>
            <person name="Pallen M.J."/>
        </authorList>
    </citation>
    <scope>NUCLEOTIDE SEQUENCE</scope>
    <source>
        <strain evidence="15">CHK152-2994</strain>
    </source>
</reference>
<comment type="caution">
    <text evidence="15">The sequence shown here is derived from an EMBL/GenBank/DDBJ whole genome shotgun (WGS) entry which is preliminary data.</text>
</comment>
<dbReference type="GO" id="GO:0015031">
    <property type="term" value="P:protein transport"/>
    <property type="evidence" value="ECO:0007669"/>
    <property type="project" value="UniProtKB-UniRule"/>
</dbReference>
<dbReference type="GO" id="GO:0043335">
    <property type="term" value="P:protein unfolding"/>
    <property type="evidence" value="ECO:0007669"/>
    <property type="project" value="TreeGrafter"/>
</dbReference>
<evidence type="ECO:0000256" key="10">
    <source>
        <dbReference type="ARBA" id="ARBA00029986"/>
    </source>
</evidence>
<dbReference type="GO" id="GO:0003755">
    <property type="term" value="F:peptidyl-prolyl cis-trans isomerase activity"/>
    <property type="evidence" value="ECO:0007669"/>
    <property type="project" value="UniProtKB-UniRule"/>
</dbReference>
<keyword evidence="11" id="KW-0963">Cytoplasm</keyword>
<dbReference type="AlphaFoldDB" id="A0A9D1FV50"/>
<evidence type="ECO:0000256" key="4">
    <source>
        <dbReference type="ARBA" id="ARBA00016902"/>
    </source>
</evidence>
<dbReference type="InterPro" id="IPR008880">
    <property type="entry name" value="Trigger_fac_C"/>
</dbReference>
<comment type="similarity">
    <text evidence="2 11 13">Belongs to the FKBP-type PPIase family. Tig subfamily.</text>
</comment>
<dbReference type="NCBIfam" id="TIGR00115">
    <property type="entry name" value="tig"/>
    <property type="match status" value="1"/>
</dbReference>
<dbReference type="GO" id="GO:0044183">
    <property type="term" value="F:protein folding chaperone"/>
    <property type="evidence" value="ECO:0007669"/>
    <property type="project" value="TreeGrafter"/>
</dbReference>
<evidence type="ECO:0000256" key="5">
    <source>
        <dbReference type="ARBA" id="ARBA00022618"/>
    </source>
</evidence>
<dbReference type="HAMAP" id="MF_00303">
    <property type="entry name" value="Trigger_factor_Tig"/>
    <property type="match status" value="1"/>
</dbReference>
<dbReference type="Proteomes" id="UP000824139">
    <property type="component" value="Unassembled WGS sequence"/>
</dbReference>
<dbReference type="InterPro" id="IPR027304">
    <property type="entry name" value="Trigger_fact/SurA_dom_sf"/>
</dbReference>
<dbReference type="EMBL" id="DVJO01000068">
    <property type="protein sequence ID" value="HIS82580.1"/>
    <property type="molecule type" value="Genomic_DNA"/>
</dbReference>
<dbReference type="InterPro" id="IPR005215">
    <property type="entry name" value="Trig_fac"/>
</dbReference>
<comment type="domain">
    <text evidence="11">Consists of 3 domains; the N-terminus binds the ribosome, the middle domain has PPIase activity, while the C-terminus has intrinsic chaperone activity on its own.</text>
</comment>
<evidence type="ECO:0000256" key="8">
    <source>
        <dbReference type="ARBA" id="ARBA00023235"/>
    </source>
</evidence>
<proteinExistence type="inferred from homology"/>
<evidence type="ECO:0000256" key="11">
    <source>
        <dbReference type="HAMAP-Rule" id="MF_00303"/>
    </source>
</evidence>
<dbReference type="Pfam" id="PF05697">
    <property type="entry name" value="Trigger_N"/>
    <property type="match status" value="1"/>
</dbReference>
<comment type="function">
    <text evidence="11">Involved in protein export. Acts as a chaperone by maintaining the newly synthesized protein in an open conformation. Functions as a peptidyl-prolyl cis-trans isomerase.</text>
</comment>
<dbReference type="SUPFAM" id="SSF54534">
    <property type="entry name" value="FKBP-like"/>
    <property type="match status" value="1"/>
</dbReference>
<dbReference type="FunFam" id="3.10.50.40:FF:000001">
    <property type="entry name" value="Trigger factor"/>
    <property type="match status" value="1"/>
</dbReference>
<dbReference type="Pfam" id="PF00254">
    <property type="entry name" value="FKBP_C"/>
    <property type="match status" value="1"/>
</dbReference>
<dbReference type="Gene3D" id="3.10.50.40">
    <property type="match status" value="1"/>
</dbReference>
<dbReference type="EC" id="5.2.1.8" evidence="3 11"/>
<gene>
    <name evidence="11 15" type="primary">tig</name>
    <name evidence="15" type="ORF">IAD41_03110</name>
</gene>
<keyword evidence="7 11" id="KW-0143">Chaperone</keyword>
<dbReference type="Pfam" id="PF05698">
    <property type="entry name" value="Trigger_C"/>
    <property type="match status" value="1"/>
</dbReference>
<evidence type="ECO:0000256" key="13">
    <source>
        <dbReference type="RuleBase" id="RU003914"/>
    </source>
</evidence>
<evidence type="ECO:0000256" key="12">
    <source>
        <dbReference type="PROSITE-ProRule" id="PRU00277"/>
    </source>
</evidence>
<organism evidence="15 16">
    <name type="scientific">Candidatus Scatenecus faecavium</name>
    <dbReference type="NCBI Taxonomy" id="2840915"/>
    <lineage>
        <taxon>Bacteria</taxon>
        <taxon>Candidatus Scatenecus</taxon>
    </lineage>
</organism>
<comment type="catalytic activity">
    <reaction evidence="1 11 12">
        <text>[protein]-peptidylproline (omega=180) = [protein]-peptidylproline (omega=0)</text>
        <dbReference type="Rhea" id="RHEA:16237"/>
        <dbReference type="Rhea" id="RHEA-COMP:10747"/>
        <dbReference type="Rhea" id="RHEA-COMP:10748"/>
        <dbReference type="ChEBI" id="CHEBI:83833"/>
        <dbReference type="ChEBI" id="CHEBI:83834"/>
        <dbReference type="EC" id="5.2.1.8"/>
    </reaction>
</comment>
<name>A0A9D1FV50_9BACT</name>
<evidence type="ECO:0000256" key="9">
    <source>
        <dbReference type="ARBA" id="ARBA00023306"/>
    </source>
</evidence>
<dbReference type="GO" id="GO:0051301">
    <property type="term" value="P:cell division"/>
    <property type="evidence" value="ECO:0007669"/>
    <property type="project" value="UniProtKB-KW"/>
</dbReference>
<dbReference type="SUPFAM" id="SSF102735">
    <property type="entry name" value="Trigger factor ribosome-binding domain"/>
    <property type="match status" value="1"/>
</dbReference>
<evidence type="ECO:0000256" key="6">
    <source>
        <dbReference type="ARBA" id="ARBA00023110"/>
    </source>
</evidence>
<dbReference type="PANTHER" id="PTHR30560">
    <property type="entry name" value="TRIGGER FACTOR CHAPERONE AND PEPTIDYL-PROLYL CIS/TRANS ISOMERASE"/>
    <property type="match status" value="1"/>
</dbReference>
<dbReference type="SUPFAM" id="SSF109998">
    <property type="entry name" value="Triger factor/SurA peptide-binding domain-like"/>
    <property type="match status" value="1"/>
</dbReference>
<dbReference type="InterPro" id="IPR036611">
    <property type="entry name" value="Trigger_fac_ribosome-bd_sf"/>
</dbReference>
<sequence>MKFAVEKENDNIYKIDITIPAKDAARAYDEAVKRIAQYVNVDGFRRGKAPRAVVERHVGTERIKQEALESLMPKAIAEAVNESNLDVITQPYITKFDFTVGQDLTAEVKVETRPEVVLGAYKDLKVEVESAEVPEDAFEKALNNVLNQYATQEIVVGRPANDTDIAVIDFEGSVKGEKIAGGDAKNYPLDLGHSNFIPGFAEQIVGKNIGDEFEINVTFPEEYHDEKLKGQPAVFKIKLNEIKERKVPELNDAFAQKVGPFKTVDEFKADIQKYLDTQKENTDRQNSENAVFAKVIEAASVEIPQAMIDREAESLTNDYKQRLQAQGLTWEALEKTQGAESLSESIKEDAKTRIKNSLVIDKIAKEENIKLDPQDLHKKFSQLGAAYGMSQTDLMKQLGKNPEVIASLSQQALNDKVRDFLMEKNSVELVPAKK</sequence>
<comment type="subcellular location">
    <subcellularLocation>
        <location evidence="11">Cytoplasm</location>
    </subcellularLocation>
    <text evidence="11">About half TF is bound to the ribosome near the polypeptide exit tunnel while the other half is free in the cytoplasm.</text>
</comment>
<evidence type="ECO:0000256" key="3">
    <source>
        <dbReference type="ARBA" id="ARBA00013194"/>
    </source>
</evidence>